<organism evidence="2 3">
    <name type="scientific">Pleurodeles waltl</name>
    <name type="common">Iberian ribbed newt</name>
    <dbReference type="NCBI Taxonomy" id="8319"/>
    <lineage>
        <taxon>Eukaryota</taxon>
        <taxon>Metazoa</taxon>
        <taxon>Chordata</taxon>
        <taxon>Craniata</taxon>
        <taxon>Vertebrata</taxon>
        <taxon>Euteleostomi</taxon>
        <taxon>Amphibia</taxon>
        <taxon>Batrachia</taxon>
        <taxon>Caudata</taxon>
        <taxon>Salamandroidea</taxon>
        <taxon>Salamandridae</taxon>
        <taxon>Pleurodelinae</taxon>
        <taxon>Pleurodeles</taxon>
    </lineage>
</organism>
<proteinExistence type="predicted"/>
<accession>A0AAV7M455</accession>
<name>A0AAV7M455_PLEWA</name>
<reference evidence="2" key="1">
    <citation type="journal article" date="2022" name="bioRxiv">
        <title>Sequencing and chromosome-scale assembly of the giantPleurodeles waltlgenome.</title>
        <authorList>
            <person name="Brown T."/>
            <person name="Elewa A."/>
            <person name="Iarovenko S."/>
            <person name="Subramanian E."/>
            <person name="Araus A.J."/>
            <person name="Petzold A."/>
            <person name="Susuki M."/>
            <person name="Suzuki K.-i.T."/>
            <person name="Hayashi T."/>
            <person name="Toyoda A."/>
            <person name="Oliveira C."/>
            <person name="Osipova E."/>
            <person name="Leigh N.D."/>
            <person name="Simon A."/>
            <person name="Yun M.H."/>
        </authorList>
    </citation>
    <scope>NUCLEOTIDE SEQUENCE</scope>
    <source>
        <strain evidence="2">20211129_DDA</strain>
        <tissue evidence="2">Liver</tissue>
    </source>
</reference>
<dbReference type="AlphaFoldDB" id="A0AAV7M455"/>
<comment type="caution">
    <text evidence="2">The sequence shown here is derived from an EMBL/GenBank/DDBJ whole genome shotgun (WGS) entry which is preliminary data.</text>
</comment>
<feature type="region of interest" description="Disordered" evidence="1">
    <location>
        <begin position="14"/>
        <end position="85"/>
    </location>
</feature>
<gene>
    <name evidence="2" type="ORF">NDU88_001043</name>
</gene>
<evidence type="ECO:0000313" key="3">
    <source>
        <dbReference type="Proteomes" id="UP001066276"/>
    </source>
</evidence>
<dbReference type="Proteomes" id="UP001066276">
    <property type="component" value="Chromosome 10"/>
</dbReference>
<dbReference type="EMBL" id="JANPWB010000014">
    <property type="protein sequence ID" value="KAJ1095893.1"/>
    <property type="molecule type" value="Genomic_DNA"/>
</dbReference>
<evidence type="ECO:0000256" key="1">
    <source>
        <dbReference type="SAM" id="MobiDB-lite"/>
    </source>
</evidence>
<sequence length="170" mass="18450">MSPNKWLATVWGSDDRSWVRPGQNPQAGASRKEAGSRSGRKKWWTENLRRGSGKGPDSWGPSESRTVSRRSAPRWTGAAARARGEAPGENLLSVICPAPGVGGAGSLSGGQASRARVESLAKWPSQAGKEWQPAGETRNTADPQEWRPEPVAVLSRQRWQPACRRDQRSG</sequence>
<feature type="region of interest" description="Disordered" evidence="1">
    <location>
        <begin position="101"/>
        <end position="170"/>
    </location>
</feature>
<evidence type="ECO:0000313" key="2">
    <source>
        <dbReference type="EMBL" id="KAJ1095893.1"/>
    </source>
</evidence>
<keyword evidence="3" id="KW-1185">Reference proteome</keyword>
<protein>
    <submittedName>
        <fullName evidence="2">Uncharacterized protein</fullName>
    </submittedName>
</protein>
<feature type="compositionally biased region" description="Low complexity" evidence="1">
    <location>
        <begin position="73"/>
        <end position="85"/>
    </location>
</feature>